<dbReference type="InParanoid" id="A0A1X7UAQ8"/>
<dbReference type="AlphaFoldDB" id="A0A1X7UAQ8"/>
<dbReference type="EnsemblMetazoa" id="Aqu2.1.25038_001">
    <property type="protein sequence ID" value="Aqu2.1.25038_001"/>
    <property type="gene ID" value="Aqu2.1.25038"/>
</dbReference>
<proteinExistence type="predicted"/>
<sequence>MRNDSNASGNRSSVQWKGLVKGLLHPHRAYAYYLTQLSLPLHTGRYWFLFSWHYKLVMGGIGSKVSGSTVLVLDLLAPNPEVIPTEVSVPEATPNKH</sequence>
<organism evidence="1">
    <name type="scientific">Amphimedon queenslandica</name>
    <name type="common">Sponge</name>
    <dbReference type="NCBI Taxonomy" id="400682"/>
    <lineage>
        <taxon>Eukaryota</taxon>
        <taxon>Metazoa</taxon>
        <taxon>Porifera</taxon>
        <taxon>Demospongiae</taxon>
        <taxon>Heteroscleromorpha</taxon>
        <taxon>Haplosclerida</taxon>
        <taxon>Niphatidae</taxon>
        <taxon>Amphimedon</taxon>
    </lineage>
</organism>
<name>A0A1X7UAQ8_AMPQE</name>
<evidence type="ECO:0000313" key="1">
    <source>
        <dbReference type="EnsemblMetazoa" id="Aqu2.1.25038_001"/>
    </source>
</evidence>
<protein>
    <submittedName>
        <fullName evidence="1">Uncharacterized protein</fullName>
    </submittedName>
</protein>
<accession>A0A1X7UAQ8</accession>
<reference evidence="1" key="1">
    <citation type="submission" date="2017-05" db="UniProtKB">
        <authorList>
            <consortium name="EnsemblMetazoa"/>
        </authorList>
    </citation>
    <scope>IDENTIFICATION</scope>
</reference>